<sequence>MLLQRETLSVPSFVATPNARAASLFPSTPGALAVSVDAHLTDLTIGGNDGVQISRALVLFTADVVARQLPVGWPVEYASVLLFEPDAQTGTFVSRSLFRGSPPPSLPPSRAGGSSGGDDDDDAEKGNGGSAIAAPRVPPVEVGAWVLPLVVTLGCVLVVLLCALLCRELVRRGRCACDVRCCGASCSTARAFAPHIQIQPEDAAAKAALGGGAGEIALHGASSVGYDPAVDRPPHLAATGRHSTTSNPRLYRLASAPGTCGSPDAYPPASGGSTHRSRLYSCAHSPYVPPRPRPAPLAPDSALLPVSRAAPPVPSPGPAPWLVGARRQTLGASDGSTMAPADAARFENEPRSNAGSQRHRCRAPYAAILGTAAPALRYTADEAADVSGTNESGQRRSSGACGLRADPDGAALLLDQGSIERRRRRRAPTTAARSDDDGDEDADLLSTTASREALEERMARARERLRANNAAAGAAAVDGSTLGRRSRRPATASSPTLAGRSERVGQSAPTTPCTCAGSSRSGCASRAAPLYGARSACDAIGACAAAQPAQLCASHPPTITCTPLGDERGDDGGGRYDSNGLPSG</sequence>
<keyword evidence="2" id="KW-0472">Membrane</keyword>
<evidence type="ECO:0000313" key="4">
    <source>
        <dbReference type="Proteomes" id="UP000751190"/>
    </source>
</evidence>
<feature type="compositionally biased region" description="Polar residues" evidence="1">
    <location>
        <begin position="387"/>
        <end position="397"/>
    </location>
</feature>
<feature type="compositionally biased region" description="Basic and acidic residues" evidence="1">
    <location>
        <begin position="565"/>
        <end position="574"/>
    </location>
</feature>
<organism evidence="3 4">
    <name type="scientific">Diacronema lutheri</name>
    <name type="common">Unicellular marine alga</name>
    <name type="synonym">Monochrysis lutheri</name>
    <dbReference type="NCBI Taxonomy" id="2081491"/>
    <lineage>
        <taxon>Eukaryota</taxon>
        <taxon>Haptista</taxon>
        <taxon>Haptophyta</taxon>
        <taxon>Pavlovophyceae</taxon>
        <taxon>Pavlovales</taxon>
        <taxon>Pavlovaceae</taxon>
        <taxon>Diacronema</taxon>
    </lineage>
</organism>
<name>A0A8J5XL45_DIALT</name>
<proteinExistence type="predicted"/>
<evidence type="ECO:0000256" key="1">
    <source>
        <dbReference type="SAM" id="MobiDB-lite"/>
    </source>
</evidence>
<feature type="transmembrane region" description="Helical" evidence="2">
    <location>
        <begin position="145"/>
        <end position="166"/>
    </location>
</feature>
<evidence type="ECO:0000256" key="2">
    <source>
        <dbReference type="SAM" id="Phobius"/>
    </source>
</evidence>
<feature type="region of interest" description="Disordered" evidence="1">
    <location>
        <begin position="554"/>
        <end position="584"/>
    </location>
</feature>
<keyword evidence="2" id="KW-1133">Transmembrane helix</keyword>
<comment type="caution">
    <text evidence="3">The sequence shown here is derived from an EMBL/GenBank/DDBJ whole genome shotgun (WGS) entry which is preliminary data.</text>
</comment>
<feature type="region of interest" description="Disordered" evidence="1">
    <location>
        <begin position="469"/>
        <end position="521"/>
    </location>
</feature>
<dbReference type="AlphaFoldDB" id="A0A8J5XL45"/>
<evidence type="ECO:0000313" key="3">
    <source>
        <dbReference type="EMBL" id="KAG8466302.1"/>
    </source>
</evidence>
<feature type="region of interest" description="Disordered" evidence="1">
    <location>
        <begin position="232"/>
        <end position="254"/>
    </location>
</feature>
<protein>
    <submittedName>
        <fullName evidence="3">Uncharacterized protein</fullName>
    </submittedName>
</protein>
<reference evidence="3" key="1">
    <citation type="submission" date="2021-05" db="EMBL/GenBank/DDBJ databases">
        <title>The genome of the haptophyte Pavlova lutheri (Diacronema luteri, Pavlovales) - a model for lipid biosynthesis in eukaryotic algae.</title>
        <authorList>
            <person name="Hulatt C.J."/>
            <person name="Posewitz M.C."/>
        </authorList>
    </citation>
    <scope>NUCLEOTIDE SEQUENCE</scope>
    <source>
        <strain evidence="3">NIVA-4/92</strain>
    </source>
</reference>
<keyword evidence="4" id="KW-1185">Reference proteome</keyword>
<feature type="region of interest" description="Disordered" evidence="1">
    <location>
        <begin position="94"/>
        <end position="132"/>
    </location>
</feature>
<keyword evidence="2" id="KW-0812">Transmembrane</keyword>
<dbReference type="Proteomes" id="UP000751190">
    <property type="component" value="Unassembled WGS sequence"/>
</dbReference>
<accession>A0A8J5XL45</accession>
<dbReference type="EMBL" id="JAGTXO010000008">
    <property type="protein sequence ID" value="KAG8466302.1"/>
    <property type="molecule type" value="Genomic_DNA"/>
</dbReference>
<gene>
    <name evidence="3" type="ORF">KFE25_002058</name>
</gene>
<feature type="region of interest" description="Disordered" evidence="1">
    <location>
        <begin position="384"/>
        <end position="444"/>
    </location>
</feature>